<dbReference type="Proteomes" id="UP001253637">
    <property type="component" value="Segment"/>
</dbReference>
<accession>A0A811BQT7</accession>
<protein>
    <submittedName>
        <fullName evidence="1">Uncharacterized protein</fullName>
    </submittedName>
</protein>
<evidence type="ECO:0000313" key="2">
    <source>
        <dbReference type="Proteomes" id="UP001253637"/>
    </source>
</evidence>
<evidence type="ECO:0000313" key="1">
    <source>
        <dbReference type="EMBL" id="BCU03700.1"/>
    </source>
</evidence>
<reference evidence="1" key="1">
    <citation type="submission" date="2021-04" db="EMBL/GenBank/DDBJ databases">
        <title>Draft Genome Sequence of Pandoravirus japonicus, Isolated from the Sabaishi River of Niigata, Japan.</title>
        <authorList>
            <person name="Hosokawa N."/>
            <person name="Takahashi H."/>
            <person name="Aoki K."/>
            <person name="Takemura M."/>
        </authorList>
    </citation>
    <scope>NUCLEOTIDE SEQUENCE</scope>
</reference>
<sequence length="67" mass="7818">MFAREQRVKHHGEMQNDRAWRTCAEHQRRQEVGRGAVLIRRTRLSPAPQAKPWAPVRTMIATTQSIL</sequence>
<name>A0A811BQT7_9VIRU</name>
<organism evidence="1 2">
    <name type="scientific">Pandoravirus japonicus</name>
    <dbReference type="NCBI Taxonomy" id="2823154"/>
    <lineage>
        <taxon>Viruses</taxon>
        <taxon>Pandoravirus</taxon>
    </lineage>
</organism>
<proteinExistence type="predicted"/>
<dbReference type="EMBL" id="LC625835">
    <property type="protein sequence ID" value="BCU03700.1"/>
    <property type="molecule type" value="Genomic_DNA"/>
</dbReference>